<dbReference type="AlphaFoldDB" id="R0LWP9"/>
<name>R0LWP9_ANAPL</name>
<protein>
    <submittedName>
        <fullName evidence="1">Uncharacterized protein</fullName>
    </submittedName>
</protein>
<keyword evidence="2" id="KW-1185">Reference proteome</keyword>
<gene>
    <name evidence="1" type="ORF">Anapl_01227</name>
</gene>
<reference evidence="2" key="1">
    <citation type="journal article" date="2013" name="Nat. Genet.">
        <title>The duck genome and transcriptome provide insight into an avian influenza virus reservoir species.</title>
        <authorList>
            <person name="Huang Y."/>
            <person name="Li Y."/>
            <person name="Burt D.W."/>
            <person name="Chen H."/>
            <person name="Zhang Y."/>
            <person name="Qian W."/>
            <person name="Kim H."/>
            <person name="Gan S."/>
            <person name="Zhao Y."/>
            <person name="Li J."/>
            <person name="Yi K."/>
            <person name="Feng H."/>
            <person name="Zhu P."/>
            <person name="Li B."/>
            <person name="Liu Q."/>
            <person name="Fairley S."/>
            <person name="Magor K.E."/>
            <person name="Du Z."/>
            <person name="Hu X."/>
            <person name="Goodman L."/>
            <person name="Tafer H."/>
            <person name="Vignal A."/>
            <person name="Lee T."/>
            <person name="Kim K.W."/>
            <person name="Sheng Z."/>
            <person name="An Y."/>
            <person name="Searle S."/>
            <person name="Herrero J."/>
            <person name="Groenen M.A."/>
            <person name="Crooijmans R.P."/>
            <person name="Faraut T."/>
            <person name="Cai Q."/>
            <person name="Webster R.G."/>
            <person name="Aldridge J.R."/>
            <person name="Warren W.C."/>
            <person name="Bartschat S."/>
            <person name="Kehr S."/>
            <person name="Marz M."/>
            <person name="Stadler P.F."/>
            <person name="Smith J."/>
            <person name="Kraus R.H."/>
            <person name="Zhao Y."/>
            <person name="Ren L."/>
            <person name="Fei J."/>
            <person name="Morisson M."/>
            <person name="Kaiser P."/>
            <person name="Griffin D.K."/>
            <person name="Rao M."/>
            <person name="Pitel F."/>
            <person name="Wang J."/>
            <person name="Li N."/>
        </authorList>
    </citation>
    <scope>NUCLEOTIDE SEQUENCE [LARGE SCALE GENOMIC DNA]</scope>
</reference>
<accession>R0LWP9</accession>
<organism evidence="1 2">
    <name type="scientific">Anas platyrhynchos</name>
    <name type="common">Mallard</name>
    <name type="synonym">Anas boschas</name>
    <dbReference type="NCBI Taxonomy" id="8839"/>
    <lineage>
        <taxon>Eukaryota</taxon>
        <taxon>Metazoa</taxon>
        <taxon>Chordata</taxon>
        <taxon>Craniata</taxon>
        <taxon>Vertebrata</taxon>
        <taxon>Euteleostomi</taxon>
        <taxon>Archelosauria</taxon>
        <taxon>Archosauria</taxon>
        <taxon>Dinosauria</taxon>
        <taxon>Saurischia</taxon>
        <taxon>Theropoda</taxon>
        <taxon>Coelurosauria</taxon>
        <taxon>Aves</taxon>
        <taxon>Neognathae</taxon>
        <taxon>Galloanserae</taxon>
        <taxon>Anseriformes</taxon>
        <taxon>Anatidae</taxon>
        <taxon>Anatinae</taxon>
        <taxon>Anas</taxon>
    </lineage>
</organism>
<evidence type="ECO:0000313" key="1">
    <source>
        <dbReference type="EMBL" id="EOB06210.1"/>
    </source>
</evidence>
<dbReference type="Proteomes" id="UP000296049">
    <property type="component" value="Unassembled WGS sequence"/>
</dbReference>
<proteinExistence type="predicted"/>
<evidence type="ECO:0000313" key="2">
    <source>
        <dbReference type="Proteomes" id="UP000296049"/>
    </source>
</evidence>
<sequence length="650" mass="71813">MRIFYHPGRRCPHRLLHQDEPPAASAERQGTMYQIALLYKPESDTQACSYFFAGFVWSGSQTGAWQQELLGSRGIASMCLKAGQELGFQGKYGFVNEAKGTGTGKAAWINTMHGTTAAKTALQGFGCDCDTNQSFPLNVGSMEILQTQPSALPTAAAEFLLWSVFTNAIRSGGAGRTHPDFILYLLGKLRLTAEAAAAQMGWLQKRWSCTSLLPAAHRDAESPGSASHEGSCYLSRRRAEIVPLNSDQVSEMKVKASVDHLLARNGRCISPDSRWQSNTEASRGSLFLEQRLQRAKKQNGNSQPLDPKPLSSVEICRLSLTLRPSQLNFTSDLFLRVQKHCTASDTYRNVSAPQVLTSSGFGPQFSSSGDNLHIKINREVPQKSKKATSTIPVSHGSQLTGTLQRNRISQIFLQTAALNELQKQTQEDERCLQASCWENIHHTMLNLKLKRGRRGTAAMEAMDGDLGAGGRMGAERYRVQMKTSNPDSICNHDNYRIFYFSNIIHTQRLLIGFVVKGKVDTLCTHFISYRRQQIQRTRAVLGIENPMKLATYILVIWVFHFSALPWSIRDERMAGDEPSDGFLPEFCTAACVKLDTQVGASKARASKWIASSPCVFQGNGTDKGKASLGSEGKVVTALLSDMNQREEETL</sequence>
<dbReference type="EMBL" id="KB742629">
    <property type="protein sequence ID" value="EOB06210.1"/>
    <property type="molecule type" value="Genomic_DNA"/>
</dbReference>